<comment type="caution">
    <text evidence="20">The sequence shown here is derived from an EMBL/GenBank/DDBJ whole genome shotgun (WGS) entry which is preliminary data.</text>
</comment>
<keyword evidence="9" id="KW-0862">Zinc</keyword>
<dbReference type="GO" id="GO:0005654">
    <property type="term" value="C:nucleoplasm"/>
    <property type="evidence" value="ECO:0007669"/>
    <property type="project" value="UniProtKB-ARBA"/>
</dbReference>
<evidence type="ECO:0000259" key="19">
    <source>
        <dbReference type="PROSITE" id="PS51133"/>
    </source>
</evidence>
<keyword evidence="12" id="KW-0650">Protein phosphatase inhibitor</keyword>
<organism evidence="20 21">
    <name type="scientific">Camelus dromedarius</name>
    <name type="common">Dromedary</name>
    <name type="synonym">Arabian camel</name>
    <dbReference type="NCBI Taxonomy" id="9838"/>
    <lineage>
        <taxon>Eukaryota</taxon>
        <taxon>Metazoa</taxon>
        <taxon>Chordata</taxon>
        <taxon>Craniata</taxon>
        <taxon>Vertebrata</taxon>
        <taxon>Euteleostomi</taxon>
        <taxon>Mammalia</taxon>
        <taxon>Eutheria</taxon>
        <taxon>Laurasiatheria</taxon>
        <taxon>Artiodactyla</taxon>
        <taxon>Tylopoda</taxon>
        <taxon>Camelidae</taxon>
        <taxon>Camelus</taxon>
    </lineage>
</organism>
<comment type="subunit">
    <text evidence="3">Interacts with TLR2 and UBE2D2.</text>
</comment>
<dbReference type="SMART" id="SM00440">
    <property type="entry name" value="ZnF_C2C2"/>
    <property type="match status" value="1"/>
</dbReference>
<dbReference type="SUPFAM" id="SSF57783">
    <property type="entry name" value="Zinc beta-ribbon"/>
    <property type="match status" value="1"/>
</dbReference>
<dbReference type="GO" id="GO:0004865">
    <property type="term" value="F:protein serine/threonine phosphatase inhibitor activity"/>
    <property type="evidence" value="ECO:0007669"/>
    <property type="project" value="InterPro"/>
</dbReference>
<dbReference type="GO" id="GO:0000428">
    <property type="term" value="C:DNA-directed RNA polymerase complex"/>
    <property type="evidence" value="ECO:0007669"/>
    <property type="project" value="UniProtKB-KW"/>
</dbReference>
<feature type="region of interest" description="Disordered" evidence="18">
    <location>
        <begin position="260"/>
        <end position="315"/>
    </location>
</feature>
<evidence type="ECO:0000256" key="5">
    <source>
        <dbReference type="ARBA" id="ARBA00021994"/>
    </source>
</evidence>
<evidence type="ECO:0000256" key="9">
    <source>
        <dbReference type="ARBA" id="ARBA00022833"/>
    </source>
</evidence>
<evidence type="ECO:0000256" key="16">
    <source>
        <dbReference type="ARBA" id="ARBA00046184"/>
    </source>
</evidence>
<evidence type="ECO:0000256" key="11">
    <source>
        <dbReference type="ARBA" id="ARBA00023242"/>
    </source>
</evidence>
<sequence>GRTDALARQALTAPSPRRTGALGRRVGWPRSPAPGKAPTCAFDHRSVMELAGTCSSFQSDLDFCPDCGSVLPLPGAQDTVTCTRCGFSINVRDFEGKMVKTSFVFRKLGTAMPVSMEEGPEFQGPVVDRRCARCGHEGMAYYTRQMRSADEGQTVFYTCTNCKCTSETQKREKGVSSPFLPSSLSSALAMAEAGAGLSETVTETTVTVTTEPENRSLTIKLRKRKPEKKVEWTSDTVDNEHMGRRSSKCCCIYEKPRAFGESSTESDEEEEEGCGHTHCVRGHRKGRRRATPGPSPTTPPQPPDPSQPPPGPMQH</sequence>
<evidence type="ECO:0000256" key="4">
    <source>
        <dbReference type="ARBA" id="ARBA00018784"/>
    </source>
</evidence>
<dbReference type="Pfam" id="PF01096">
    <property type="entry name" value="Zn_ribbon_TFIIS"/>
    <property type="match status" value="1"/>
</dbReference>
<dbReference type="EMBL" id="JWIN03000020">
    <property type="protein sequence ID" value="KAB1261323.1"/>
    <property type="molecule type" value="Genomic_DNA"/>
</dbReference>
<dbReference type="CDD" id="cd10507">
    <property type="entry name" value="Zn-ribbon_RPA12"/>
    <property type="match status" value="1"/>
</dbReference>
<dbReference type="InterPro" id="IPR001222">
    <property type="entry name" value="Znf_TFIIS"/>
</dbReference>
<evidence type="ECO:0000256" key="6">
    <source>
        <dbReference type="ARBA" id="ARBA00022478"/>
    </source>
</evidence>
<evidence type="ECO:0000256" key="1">
    <source>
        <dbReference type="ARBA" id="ARBA00004604"/>
    </source>
</evidence>
<dbReference type="Gene3D" id="2.20.25.10">
    <property type="match status" value="1"/>
</dbReference>
<evidence type="ECO:0000256" key="13">
    <source>
        <dbReference type="ARBA" id="ARBA00031039"/>
    </source>
</evidence>
<dbReference type="FunFam" id="2.20.25.10:FF:000020">
    <property type="entry name" value="DNA-directed RNA polymerase subunit"/>
    <property type="match status" value="1"/>
</dbReference>
<evidence type="ECO:0000256" key="7">
    <source>
        <dbReference type="ARBA" id="ARBA00022723"/>
    </source>
</evidence>
<dbReference type="PROSITE" id="PS51133">
    <property type="entry name" value="ZF_TFIIS_2"/>
    <property type="match status" value="1"/>
</dbReference>
<name>A0A5N4CR52_CAMDR</name>
<dbReference type="GO" id="GO:0008157">
    <property type="term" value="F:protein phosphatase 1 binding"/>
    <property type="evidence" value="ECO:0007669"/>
    <property type="project" value="TreeGrafter"/>
</dbReference>
<comment type="function">
    <text evidence="15">Core component of RNA polymerase I (Pol I), a DNA-dependent RNA polymerase which synthesizes ribosomal RNA precursors using the four ribonucleoside triphosphates as substrates. Can mediate Pol I proofreading of the nascent RNA transcript. Anchors into the Pol I active site to monitor transcription fidelity and cleave mis-incorporated 5'-ribonucleotides.</text>
</comment>
<dbReference type="InterPro" id="IPR034004">
    <property type="entry name" value="Zn_ribbon_RPA12_C"/>
</dbReference>
<protein>
    <recommendedName>
        <fullName evidence="4">DNA-directed RNA polymerase I subunit RPA12</fullName>
    </recommendedName>
    <alternativeName>
        <fullName evidence="14">DNA-directed RNA polymerase I subunit H</fullName>
    </alternativeName>
    <alternativeName>
        <fullName evidence="5">E3 ubiquitin-protein ligase PPP1R11</fullName>
    </alternativeName>
    <alternativeName>
        <fullName evidence="13">Protein phosphatase 1 regulatory subunit 11</fullName>
    </alternativeName>
</protein>
<evidence type="ECO:0000256" key="15">
    <source>
        <dbReference type="ARBA" id="ARBA00044497"/>
    </source>
</evidence>
<feature type="region of interest" description="Disordered" evidence="18">
    <location>
        <begin position="15"/>
        <end position="34"/>
    </location>
</feature>
<keyword evidence="11" id="KW-0539">Nucleus</keyword>
<evidence type="ECO:0000256" key="10">
    <source>
        <dbReference type="ARBA" id="ARBA00023163"/>
    </source>
</evidence>
<keyword evidence="7" id="KW-0479">Metal-binding</keyword>
<comment type="function">
    <text evidence="16">Atypical E3 ubiquitin-protein ligase which ubiquitinates TLR2 at 'Lys-754' leading to its degradation by the proteasome. Plays a role in regulating inflammatory cytokine release and gram-positive bacterial clearance by functioning, in part, through the ubiquitination and degradation of TLR2. Inhibitor of protein phosphatase 1.</text>
</comment>
<dbReference type="GO" id="GO:0008270">
    <property type="term" value="F:zinc ion binding"/>
    <property type="evidence" value="ECO:0007669"/>
    <property type="project" value="UniProtKB-KW"/>
</dbReference>
<evidence type="ECO:0000256" key="8">
    <source>
        <dbReference type="ARBA" id="ARBA00022771"/>
    </source>
</evidence>
<evidence type="ECO:0000256" key="18">
    <source>
        <dbReference type="SAM" id="MobiDB-lite"/>
    </source>
</evidence>
<comment type="subcellular location">
    <subcellularLocation>
        <location evidence="1">Nucleus</location>
        <location evidence="1">Nucleolus</location>
    </subcellularLocation>
</comment>
<dbReference type="Proteomes" id="UP000299084">
    <property type="component" value="Unassembled WGS sequence"/>
</dbReference>
<keyword evidence="10" id="KW-0804">Transcription</keyword>
<evidence type="ECO:0000256" key="17">
    <source>
        <dbReference type="PROSITE-ProRule" id="PRU00472"/>
    </source>
</evidence>
<dbReference type="PROSITE" id="PS01030">
    <property type="entry name" value="RNA_POL_M_15KD"/>
    <property type="match status" value="1"/>
</dbReference>
<evidence type="ECO:0000313" key="21">
    <source>
        <dbReference type="Proteomes" id="UP000299084"/>
    </source>
</evidence>
<evidence type="ECO:0000256" key="3">
    <source>
        <dbReference type="ARBA" id="ARBA00011596"/>
    </source>
</evidence>
<dbReference type="Pfam" id="PF07491">
    <property type="entry name" value="PPI_Ypi1"/>
    <property type="match status" value="1"/>
</dbReference>
<dbReference type="GO" id="GO:0003676">
    <property type="term" value="F:nucleic acid binding"/>
    <property type="evidence" value="ECO:0007669"/>
    <property type="project" value="InterPro"/>
</dbReference>
<keyword evidence="6" id="KW-0240">DNA-directed RNA polymerase</keyword>
<feature type="domain" description="TFIIS-type" evidence="19">
    <location>
        <begin position="127"/>
        <end position="173"/>
    </location>
</feature>
<dbReference type="GO" id="GO:0005730">
    <property type="term" value="C:nucleolus"/>
    <property type="evidence" value="ECO:0007669"/>
    <property type="project" value="UniProtKB-SubCell"/>
</dbReference>
<evidence type="ECO:0000256" key="2">
    <source>
        <dbReference type="ARBA" id="ARBA00008925"/>
    </source>
</evidence>
<dbReference type="PANTHER" id="PTHR20835">
    <property type="entry name" value="E3 UBIQUITIN-PROTEIN LIGASE PPP1R11-RELATED"/>
    <property type="match status" value="1"/>
</dbReference>
<feature type="compositionally biased region" description="Pro residues" evidence="18">
    <location>
        <begin position="293"/>
        <end position="315"/>
    </location>
</feature>
<keyword evidence="21" id="KW-1185">Reference proteome</keyword>
<evidence type="ECO:0000256" key="12">
    <source>
        <dbReference type="ARBA" id="ARBA00023272"/>
    </source>
</evidence>
<proteinExistence type="inferred from homology"/>
<feature type="compositionally biased region" description="Basic residues" evidence="18">
    <location>
        <begin position="278"/>
        <end position="290"/>
    </location>
</feature>
<keyword evidence="8 17" id="KW-0863">Zinc-finger</keyword>
<evidence type="ECO:0000313" key="20">
    <source>
        <dbReference type="EMBL" id="KAB1261323.1"/>
    </source>
</evidence>
<dbReference type="GO" id="GO:0006351">
    <property type="term" value="P:DNA-templated transcription"/>
    <property type="evidence" value="ECO:0007669"/>
    <property type="project" value="InterPro"/>
</dbReference>
<comment type="similarity">
    <text evidence="2">Belongs to the archaeal RpoM/eukaryotic RPA12/RPB9/RPC11 RNA polymerase family.</text>
</comment>
<gene>
    <name evidence="20" type="ORF">Cadr_000022169</name>
</gene>
<dbReference type="InterPro" id="IPR019761">
    <property type="entry name" value="DNA-dir_RNA_pol-M_15_CS"/>
</dbReference>
<dbReference type="InterPro" id="IPR011107">
    <property type="entry name" value="PPI_Ypi1"/>
</dbReference>
<feature type="non-terminal residue" evidence="20">
    <location>
        <position position="1"/>
    </location>
</feature>
<reference evidence="20 21" key="1">
    <citation type="journal article" date="2019" name="Mol. Ecol. Resour.">
        <title>Improving Illumina assemblies with Hi-C and long reads: an example with the North African dromedary.</title>
        <authorList>
            <person name="Elbers J.P."/>
            <person name="Rogers M.F."/>
            <person name="Perelman P.L."/>
            <person name="Proskuryakova A.A."/>
            <person name="Serdyukova N.A."/>
            <person name="Johnson W.E."/>
            <person name="Horin P."/>
            <person name="Corander J."/>
            <person name="Murphy D."/>
            <person name="Burger P.A."/>
        </authorList>
    </citation>
    <scope>NUCLEOTIDE SEQUENCE [LARGE SCALE GENOMIC DNA]</scope>
    <source>
        <strain evidence="20">Drom800</strain>
        <tissue evidence="20">Blood</tissue>
    </source>
</reference>
<dbReference type="AlphaFoldDB" id="A0A5N4CR52"/>
<dbReference type="PANTHER" id="PTHR20835:SF0">
    <property type="entry name" value="E3 UBIQUITIN-PROTEIN LIGASE PPP1R11"/>
    <property type="match status" value="1"/>
</dbReference>
<evidence type="ECO:0000256" key="14">
    <source>
        <dbReference type="ARBA" id="ARBA00031781"/>
    </source>
</evidence>
<accession>A0A5N4CR52</accession>